<proteinExistence type="inferred from homology"/>
<dbReference type="EMBL" id="UASJ01000001">
    <property type="protein sequence ID" value="SQB65455.1"/>
    <property type="molecule type" value="Genomic_DNA"/>
</dbReference>
<evidence type="ECO:0000313" key="4">
    <source>
        <dbReference type="Proteomes" id="UP000250245"/>
    </source>
</evidence>
<accession>A0A2X2YYA3</accession>
<comment type="similarity">
    <text evidence="1">Belongs to the UDP-N-acetylglucosamine 2-epimerase family.</text>
</comment>
<evidence type="ECO:0000256" key="1">
    <source>
        <dbReference type="RuleBase" id="RU003513"/>
    </source>
</evidence>
<dbReference type="RefSeq" id="WP_004007369.1">
    <property type="nucleotide sequence ID" value="NZ_CP068112.1"/>
</dbReference>
<dbReference type="Pfam" id="PF02350">
    <property type="entry name" value="Epimerase_2"/>
    <property type="match status" value="1"/>
</dbReference>
<dbReference type="InterPro" id="IPR003331">
    <property type="entry name" value="UDP_GlcNAc_Epimerase_2_dom"/>
</dbReference>
<feature type="domain" description="UDP-N-acetylglucosamine 2-epimerase" evidence="2">
    <location>
        <begin position="21"/>
        <end position="318"/>
    </location>
</feature>
<dbReference type="Gene3D" id="3.40.50.2000">
    <property type="entry name" value="Glycogen Phosphorylase B"/>
    <property type="match status" value="2"/>
</dbReference>
<sequence>MITFIAGTTAEYIKIAPILRELRERGVEYQLWATDQHVEGASEVLQDFGLPPEDAHFVPSSHRQTVARTGQVIPWLARIAGTFVRFFPEFRRRCDRGIVVVHGDTFTTVIGALMGRLWGCRVAHVEAGLRSGALFNPFPEEINRRIVGRLAQLHFAPTELERDNLASSVTRGSRIIVTKANTVVDALRYAINHTTPRQDLPEHFALVTLHRFELVQNQNDYTTILRRVERLAEDMPVVLMLGQSERVLLKKYGLTSILNGNITVLEKERYINFMAILTRAALVITDSGGLQEECAVLGVPTAVHRAHTERQQGLGRNVVLTKMDLTILDDFLTHWREYQFDSLVEAYHPSRIIADTLTEKA</sequence>
<dbReference type="GO" id="GO:0008761">
    <property type="term" value="F:UDP-N-acetylglucosamine 2-epimerase activity"/>
    <property type="evidence" value="ECO:0007669"/>
    <property type="project" value="UniProtKB-EC"/>
</dbReference>
<reference evidence="3 4" key="1">
    <citation type="submission" date="2018-06" db="EMBL/GenBank/DDBJ databases">
        <authorList>
            <consortium name="Pathogen Informatics"/>
            <person name="Doyle S."/>
        </authorList>
    </citation>
    <scope>NUCLEOTIDE SEQUENCE [LARGE SCALE GENOMIC DNA]</scope>
    <source>
        <strain evidence="3 4">NCTC11820</strain>
    </source>
</reference>
<organism evidence="3 4">
    <name type="scientific">Mobiluncus curtisii</name>
    <dbReference type="NCBI Taxonomy" id="2051"/>
    <lineage>
        <taxon>Bacteria</taxon>
        <taxon>Bacillati</taxon>
        <taxon>Actinomycetota</taxon>
        <taxon>Actinomycetes</taxon>
        <taxon>Actinomycetales</taxon>
        <taxon>Actinomycetaceae</taxon>
        <taxon>Mobiluncus</taxon>
    </lineage>
</organism>
<dbReference type="PANTHER" id="PTHR43174">
    <property type="entry name" value="UDP-N-ACETYLGLUCOSAMINE 2-EPIMERASE"/>
    <property type="match status" value="1"/>
</dbReference>
<gene>
    <name evidence="3" type="primary">mnaA_1</name>
    <name evidence="3" type="ORF">NCTC11820_01522</name>
</gene>
<evidence type="ECO:0000313" key="3">
    <source>
        <dbReference type="EMBL" id="SQB65455.1"/>
    </source>
</evidence>
<dbReference type="EC" id="5.1.3.14" evidence="3"/>
<dbReference type="Proteomes" id="UP000250245">
    <property type="component" value="Unassembled WGS sequence"/>
</dbReference>
<dbReference type="GeneID" id="55565203"/>
<protein>
    <submittedName>
        <fullName evidence="3">UDP-N-acetylglucosamine 2-epimerase</fullName>
        <ecNumber evidence="3">5.1.3.14</ecNumber>
    </submittedName>
</protein>
<dbReference type="InterPro" id="IPR029767">
    <property type="entry name" value="WecB-like"/>
</dbReference>
<dbReference type="PANTHER" id="PTHR43174:SF1">
    <property type="entry name" value="UDP-N-ACETYLGLUCOSAMINE 2-EPIMERASE"/>
    <property type="match status" value="1"/>
</dbReference>
<dbReference type="SUPFAM" id="SSF53756">
    <property type="entry name" value="UDP-Glycosyltransferase/glycogen phosphorylase"/>
    <property type="match status" value="1"/>
</dbReference>
<name>A0A2X2YYA3_9ACTO</name>
<keyword evidence="1 3" id="KW-0413">Isomerase</keyword>
<dbReference type="AlphaFoldDB" id="A0A2X2YYA3"/>
<evidence type="ECO:0000259" key="2">
    <source>
        <dbReference type="Pfam" id="PF02350"/>
    </source>
</evidence>
<dbReference type="OMA" id="MHESTRW"/>